<name>A0ABR8U4D5_9CELL</name>
<dbReference type="InterPro" id="IPR027417">
    <property type="entry name" value="P-loop_NTPase"/>
</dbReference>
<comment type="caution">
    <text evidence="1">The sequence shown here is derived from an EMBL/GenBank/DDBJ whole genome shotgun (WGS) entry which is preliminary data.</text>
</comment>
<dbReference type="EMBL" id="JACSQF010000033">
    <property type="protein sequence ID" value="MBD7982901.1"/>
    <property type="molecule type" value="Genomic_DNA"/>
</dbReference>
<organism evidence="1 2">
    <name type="scientific">Oerskovia merdavium</name>
    <dbReference type="NCBI Taxonomy" id="2762227"/>
    <lineage>
        <taxon>Bacteria</taxon>
        <taxon>Bacillati</taxon>
        <taxon>Actinomycetota</taxon>
        <taxon>Actinomycetes</taxon>
        <taxon>Micrococcales</taxon>
        <taxon>Cellulomonadaceae</taxon>
        <taxon>Oerskovia</taxon>
    </lineage>
</organism>
<dbReference type="SUPFAM" id="SSF52540">
    <property type="entry name" value="P-loop containing nucleoside triphosphate hydrolases"/>
    <property type="match status" value="1"/>
</dbReference>
<reference evidence="1 2" key="1">
    <citation type="submission" date="2020-08" db="EMBL/GenBank/DDBJ databases">
        <title>A Genomic Blueprint of the Chicken Gut Microbiome.</title>
        <authorList>
            <person name="Gilroy R."/>
            <person name="Ravi A."/>
            <person name="Getino M."/>
            <person name="Pursley I."/>
            <person name="Horton D.L."/>
            <person name="Alikhan N.-F."/>
            <person name="Baker D."/>
            <person name="Gharbi K."/>
            <person name="Hall N."/>
            <person name="Watson M."/>
            <person name="Adriaenssens E.M."/>
            <person name="Foster-Nyarko E."/>
            <person name="Jarju S."/>
            <person name="Secka A."/>
            <person name="Antonio M."/>
            <person name="Oren A."/>
            <person name="Chaudhuri R."/>
            <person name="La Ragione R.M."/>
            <person name="Hildebrand F."/>
            <person name="Pallen M.J."/>
        </authorList>
    </citation>
    <scope>NUCLEOTIDE SEQUENCE [LARGE SCALE GENOMIC DNA]</scope>
    <source>
        <strain evidence="1 2">Sa2CUA9</strain>
    </source>
</reference>
<protein>
    <recommendedName>
        <fullName evidence="3">MinD-like ATPase involved in chromosome partitioning or flagellar assembly</fullName>
    </recommendedName>
</protein>
<gene>
    <name evidence="1" type="ORF">H9641_19580</name>
</gene>
<dbReference type="Gene3D" id="3.40.50.300">
    <property type="entry name" value="P-loop containing nucleotide triphosphate hydrolases"/>
    <property type="match status" value="1"/>
</dbReference>
<evidence type="ECO:0008006" key="3">
    <source>
        <dbReference type="Google" id="ProtNLM"/>
    </source>
</evidence>
<keyword evidence="2" id="KW-1185">Reference proteome</keyword>
<sequence length="268" mass="27320">MSVANVLRAAAPWRVRELTRLDADLGRRHALSTRVGVVGVAPGVGTSTVAGTMGALLAERRGDRVLAVNAAGPGGPGRSLLWHAGLEDAPASMHAPVPGERFEQVAAELPRARSGAYGIELGTDERAWWTVVAPRARFFDVVVCDWGARSLGTLGPVAASSSVVCVVAPQQIGALQLAVNLAGALDAAGVAPVVCVTDLEGRTPGGIAQICDLLPYPVARFSHERGRRRPGRAVTVSAHLSAMRAAAAVLAAATTTQGAAQGPAGGTA</sequence>
<dbReference type="RefSeq" id="WP_191806082.1">
    <property type="nucleotide sequence ID" value="NZ_JACSQF010000033.1"/>
</dbReference>
<proteinExistence type="predicted"/>
<evidence type="ECO:0000313" key="2">
    <source>
        <dbReference type="Proteomes" id="UP000655570"/>
    </source>
</evidence>
<dbReference type="Proteomes" id="UP000655570">
    <property type="component" value="Unassembled WGS sequence"/>
</dbReference>
<accession>A0ABR8U4D5</accession>
<evidence type="ECO:0000313" key="1">
    <source>
        <dbReference type="EMBL" id="MBD7982901.1"/>
    </source>
</evidence>